<sequence length="78" mass="7488">MKKLKTLAARGAVGAAVGAASVAHAQVAAAAGPDFTQLTGAISMDSTATAVLAVAAMVITVVLAVAGAKVVIRMVKGV</sequence>
<keyword evidence="1" id="KW-0472">Membrane</keyword>
<feature type="transmembrane region" description="Helical" evidence="1">
    <location>
        <begin position="49"/>
        <end position="72"/>
    </location>
</feature>
<keyword evidence="2" id="KW-0732">Signal</keyword>
<name>A0A069N9X6_9BURK</name>
<protein>
    <submittedName>
        <fullName evidence="3">Membrane protein</fullName>
    </submittedName>
</protein>
<keyword evidence="1" id="KW-0812">Transmembrane</keyword>
<reference evidence="3 4" key="1">
    <citation type="submission" date="2014-03" db="EMBL/GenBank/DDBJ databases">
        <title>Draft Genome Sequences of Four Burkholderia Strains.</title>
        <authorList>
            <person name="Liu X.Y."/>
            <person name="Li C.X."/>
            <person name="Xu J.H."/>
        </authorList>
    </citation>
    <scope>NUCLEOTIDE SEQUENCE [LARGE SCALE GENOMIC DNA]</scope>
    <source>
        <strain evidence="3 4">R27</strain>
    </source>
</reference>
<proteinExistence type="predicted"/>
<gene>
    <name evidence="3" type="ORF">BG57_33085</name>
</gene>
<comment type="caution">
    <text evidence="3">The sequence shown here is derived from an EMBL/GenBank/DDBJ whole genome shotgun (WGS) entry which is preliminary data.</text>
</comment>
<keyword evidence="1" id="KW-1133">Transmembrane helix</keyword>
<organism evidence="3 4">
    <name type="scientific">Caballeronia grimmiae</name>
    <dbReference type="NCBI Taxonomy" id="1071679"/>
    <lineage>
        <taxon>Bacteria</taxon>
        <taxon>Pseudomonadati</taxon>
        <taxon>Pseudomonadota</taxon>
        <taxon>Betaproteobacteria</taxon>
        <taxon>Burkholderiales</taxon>
        <taxon>Burkholderiaceae</taxon>
        <taxon>Caballeronia</taxon>
    </lineage>
</organism>
<dbReference type="EMBL" id="JFHE01000096">
    <property type="protein sequence ID" value="KDR24882.1"/>
    <property type="molecule type" value="Genomic_DNA"/>
</dbReference>
<evidence type="ECO:0000256" key="2">
    <source>
        <dbReference type="SAM" id="SignalP"/>
    </source>
</evidence>
<evidence type="ECO:0000313" key="3">
    <source>
        <dbReference type="EMBL" id="KDR24882.1"/>
    </source>
</evidence>
<dbReference type="Proteomes" id="UP000027439">
    <property type="component" value="Unassembled WGS sequence"/>
</dbReference>
<dbReference type="AlphaFoldDB" id="A0A069N9X6"/>
<feature type="chain" id="PRO_5001663669" evidence="2">
    <location>
        <begin position="26"/>
        <end position="78"/>
    </location>
</feature>
<feature type="signal peptide" evidence="2">
    <location>
        <begin position="1"/>
        <end position="25"/>
    </location>
</feature>
<evidence type="ECO:0000313" key="4">
    <source>
        <dbReference type="Proteomes" id="UP000027439"/>
    </source>
</evidence>
<evidence type="ECO:0000256" key="1">
    <source>
        <dbReference type="SAM" id="Phobius"/>
    </source>
</evidence>
<accession>A0A069N9X6</accession>